<evidence type="ECO:0000256" key="4">
    <source>
        <dbReference type="ARBA" id="ARBA00023098"/>
    </source>
</evidence>
<reference evidence="8" key="1">
    <citation type="journal article" date="2019" name="Int. J. Syst. Evol. Microbiol.">
        <title>The Global Catalogue of Microorganisms (GCM) 10K type strain sequencing project: providing services to taxonomists for standard genome sequencing and annotation.</title>
        <authorList>
            <consortium name="The Broad Institute Genomics Platform"/>
            <consortium name="The Broad Institute Genome Sequencing Center for Infectious Disease"/>
            <person name="Wu L."/>
            <person name="Ma J."/>
        </authorList>
    </citation>
    <scope>NUCLEOTIDE SEQUENCE [LARGE SCALE GENOMIC DNA]</scope>
    <source>
        <strain evidence="8">JCM 18952</strain>
    </source>
</reference>
<evidence type="ECO:0000256" key="3">
    <source>
        <dbReference type="ARBA" id="ARBA00022832"/>
    </source>
</evidence>
<accession>A0ABP9TNM4</accession>
<comment type="similarity">
    <text evidence="1">Belongs to the ATP-dependent AMP-binding enzyme family.</text>
</comment>
<keyword evidence="8" id="KW-1185">Reference proteome</keyword>
<keyword evidence="2" id="KW-0436">Ligase</keyword>
<dbReference type="InterPro" id="IPR020845">
    <property type="entry name" value="AMP-binding_CS"/>
</dbReference>
<protein>
    <recommendedName>
        <fullName evidence="5">Acyl-CoA synthetase</fullName>
    </recommendedName>
</protein>
<keyword evidence="4" id="KW-0443">Lipid metabolism</keyword>
<comment type="caution">
    <text evidence="7">The sequence shown here is derived from an EMBL/GenBank/DDBJ whole genome shotgun (WGS) entry which is preliminary data.</text>
</comment>
<organism evidence="7 8">
    <name type="scientific">Paeniglutamicibacter antarcticus</name>
    <dbReference type="NCBI Taxonomy" id="494023"/>
    <lineage>
        <taxon>Bacteria</taxon>
        <taxon>Bacillati</taxon>
        <taxon>Actinomycetota</taxon>
        <taxon>Actinomycetes</taxon>
        <taxon>Micrococcales</taxon>
        <taxon>Micrococcaceae</taxon>
        <taxon>Paeniglutamicibacter</taxon>
    </lineage>
</organism>
<dbReference type="PANTHER" id="PTHR43272:SF32">
    <property type="entry name" value="AMP-DEPENDENT SYNTHETASE_LIGASE DOMAIN-CONTAINING PROTEIN"/>
    <property type="match status" value="1"/>
</dbReference>
<dbReference type="PANTHER" id="PTHR43272">
    <property type="entry name" value="LONG-CHAIN-FATTY-ACID--COA LIGASE"/>
    <property type="match status" value="1"/>
</dbReference>
<dbReference type="InterPro" id="IPR042099">
    <property type="entry name" value="ANL_N_sf"/>
</dbReference>
<dbReference type="Pfam" id="PF00501">
    <property type="entry name" value="AMP-binding"/>
    <property type="match status" value="1"/>
</dbReference>
<feature type="domain" description="AMP-dependent synthetase/ligase" evidence="6">
    <location>
        <begin position="43"/>
        <end position="442"/>
    </location>
</feature>
<dbReference type="SUPFAM" id="SSF56801">
    <property type="entry name" value="Acetyl-CoA synthetase-like"/>
    <property type="match status" value="1"/>
</dbReference>
<evidence type="ECO:0000256" key="1">
    <source>
        <dbReference type="ARBA" id="ARBA00006432"/>
    </source>
</evidence>
<evidence type="ECO:0000313" key="8">
    <source>
        <dbReference type="Proteomes" id="UP001501257"/>
    </source>
</evidence>
<sequence>MREASTTVIKELPQDFNTTQLLLDRKARGKGAALFSVKRGESWIDVGTADFLSDVRSLAKTLLERGIAPGDTVGVMSSTRYEWAMAEQAIWFAGGISVPIYETSSPFQVEWILKDSGTRHVFAEDPRRARIVRQAAESLGEEVTVFSFEGNEGSDPAVIPAAGLKELVEAGARSTFTDAQVETARASAGLHDTATLVYTSGTTGRPKGCMMTHANFSLIAVNIAPHMAPVLGTEERTLMFLPLAHVLARAVQQICVHAGSTIAHTSSASTLVADLAEVKPAFLLAVPRIFEKIRTTASNTAEASGKGKLFAQAEAVAIEYSRIADARARGLKAHRSLVLLAKHALFNKVLYPKLRSVLGGRVGYAICGASALNPDLTHFFRGAGVGLLEGYGLTETTAPATVNMAKNVRVGTVGVPIPGTIVRIAEDGEILIKGIGVFAGYHNNEDATAEAFDEEGFFRTGDTGTLDDSGFLKITGRKKDILVTAGGKNVAPGPLEETIRASRLVDQAIVVGENRPFIAALLTLDPEELGPWCRANSLGELSLEQAAVHPQVLAEVQLAVDAANATVSKAEGIRKFVLLDAELTEESGHLTPSLKFKRANVIKDFSARIDELYQR</sequence>
<dbReference type="InterPro" id="IPR000873">
    <property type="entry name" value="AMP-dep_synth/lig_dom"/>
</dbReference>
<evidence type="ECO:0000313" key="7">
    <source>
        <dbReference type="EMBL" id="GAA5227746.1"/>
    </source>
</evidence>
<dbReference type="Gene3D" id="3.40.50.12780">
    <property type="entry name" value="N-terminal domain of ligase-like"/>
    <property type="match status" value="1"/>
</dbReference>
<evidence type="ECO:0000256" key="5">
    <source>
        <dbReference type="ARBA" id="ARBA00032875"/>
    </source>
</evidence>
<evidence type="ECO:0000256" key="2">
    <source>
        <dbReference type="ARBA" id="ARBA00022598"/>
    </source>
</evidence>
<dbReference type="Proteomes" id="UP001501257">
    <property type="component" value="Unassembled WGS sequence"/>
</dbReference>
<gene>
    <name evidence="7" type="ORF">GCM10025778_22790</name>
</gene>
<keyword evidence="3" id="KW-0276">Fatty acid metabolism</keyword>
<dbReference type="PROSITE" id="PS00455">
    <property type="entry name" value="AMP_BINDING"/>
    <property type="match status" value="1"/>
</dbReference>
<evidence type="ECO:0000259" key="6">
    <source>
        <dbReference type="Pfam" id="PF00501"/>
    </source>
</evidence>
<proteinExistence type="inferred from homology"/>
<dbReference type="Pfam" id="PF23562">
    <property type="entry name" value="AMP-binding_C_3"/>
    <property type="match status" value="1"/>
</dbReference>
<dbReference type="RefSeq" id="WP_210101713.1">
    <property type="nucleotide sequence ID" value="NZ_BAABLK010000033.1"/>
</dbReference>
<dbReference type="CDD" id="cd05907">
    <property type="entry name" value="VL_LC_FACS_like"/>
    <property type="match status" value="1"/>
</dbReference>
<name>A0ABP9TNM4_9MICC</name>
<dbReference type="EMBL" id="BAABLK010000033">
    <property type="protein sequence ID" value="GAA5227746.1"/>
    <property type="molecule type" value="Genomic_DNA"/>
</dbReference>